<dbReference type="CDD" id="cd03230">
    <property type="entry name" value="ABC_DR_subfamily_A"/>
    <property type="match status" value="1"/>
</dbReference>
<evidence type="ECO:0000313" key="6">
    <source>
        <dbReference type="Proteomes" id="UP000663802"/>
    </source>
</evidence>
<organism evidence="5 6">
    <name type="scientific">Clostridium zeae</name>
    <dbReference type="NCBI Taxonomy" id="2759022"/>
    <lineage>
        <taxon>Bacteria</taxon>
        <taxon>Bacillati</taxon>
        <taxon>Bacillota</taxon>
        <taxon>Clostridia</taxon>
        <taxon>Eubacteriales</taxon>
        <taxon>Clostridiaceae</taxon>
        <taxon>Clostridium</taxon>
    </lineage>
</organism>
<dbReference type="PANTHER" id="PTHR42939:SF1">
    <property type="entry name" value="ABC TRANSPORTER ATP-BINDING PROTEIN ALBC-RELATED"/>
    <property type="match status" value="1"/>
</dbReference>
<name>A0ABQ1E4A2_9CLOT</name>
<keyword evidence="3 5" id="KW-0067">ATP-binding</keyword>
<dbReference type="InterPro" id="IPR027417">
    <property type="entry name" value="P-loop_NTPase"/>
</dbReference>
<dbReference type="Pfam" id="PF00005">
    <property type="entry name" value="ABC_tran"/>
    <property type="match status" value="1"/>
</dbReference>
<accession>A0ABQ1E4A2</accession>
<reference evidence="5 6" key="1">
    <citation type="journal article" date="2021" name="Int. J. Syst. Evol. Microbiol.">
        <title>Clostridium zeae sp. nov., isolated from corn silage.</title>
        <authorList>
            <person name="Kobayashi H."/>
            <person name="Tanizawa Y."/>
            <person name="Yagura M."/>
            <person name="Sakamoto M."/>
            <person name="Ohkuma M."/>
            <person name="Tohno M."/>
        </authorList>
    </citation>
    <scope>NUCLEOTIDE SEQUENCE [LARGE SCALE GENOMIC DNA]</scope>
    <source>
        <strain evidence="5 6">CSC2</strain>
    </source>
</reference>
<protein>
    <submittedName>
        <fullName evidence="5">ABC transporter ATP-binding protein</fullName>
    </submittedName>
</protein>
<keyword evidence="2" id="KW-0547">Nucleotide-binding</keyword>
<evidence type="ECO:0000259" key="4">
    <source>
        <dbReference type="PROSITE" id="PS50893"/>
    </source>
</evidence>
<keyword evidence="6" id="KW-1185">Reference proteome</keyword>
<keyword evidence="1" id="KW-0813">Transport</keyword>
<proteinExistence type="predicted"/>
<dbReference type="SMART" id="SM00382">
    <property type="entry name" value="AAA"/>
    <property type="match status" value="1"/>
</dbReference>
<gene>
    <name evidence="5" type="ORF">CSC2_01000</name>
</gene>
<dbReference type="SUPFAM" id="SSF52540">
    <property type="entry name" value="P-loop containing nucleoside triphosphate hydrolases"/>
    <property type="match status" value="1"/>
</dbReference>
<dbReference type="GO" id="GO:0005524">
    <property type="term" value="F:ATP binding"/>
    <property type="evidence" value="ECO:0007669"/>
    <property type="project" value="UniProtKB-KW"/>
</dbReference>
<sequence length="236" mass="27145">MKLVLREIEKNFGEKKVLKNVSFVFEKGKIYGLLGRNGAGKTTLFNCISGDMQCDNGSVTLYDESECEYEIDYSNIGFVFSQPLLPEFLTGYEFLKFFIDINIDKISNLLTIDEYFNIIKIDENDRYRLIKGYSHGMKNKIQMLCFLITRPQIILLDEPLTSFDVVVALQIKNLLKEIKSDHIIIFSTHILQLATDLCDEIVVLNNGVLEELDNDILGSKDFEDRIMDILKEESDV</sequence>
<dbReference type="InterPro" id="IPR003593">
    <property type="entry name" value="AAA+_ATPase"/>
</dbReference>
<dbReference type="Gene3D" id="3.40.50.300">
    <property type="entry name" value="P-loop containing nucleotide triphosphate hydrolases"/>
    <property type="match status" value="1"/>
</dbReference>
<evidence type="ECO:0000256" key="3">
    <source>
        <dbReference type="ARBA" id="ARBA00022840"/>
    </source>
</evidence>
<evidence type="ECO:0000256" key="2">
    <source>
        <dbReference type="ARBA" id="ARBA00022741"/>
    </source>
</evidence>
<dbReference type="InterPro" id="IPR017871">
    <property type="entry name" value="ABC_transporter-like_CS"/>
</dbReference>
<dbReference type="PANTHER" id="PTHR42939">
    <property type="entry name" value="ABC TRANSPORTER ATP-BINDING PROTEIN ALBC-RELATED"/>
    <property type="match status" value="1"/>
</dbReference>
<dbReference type="PROSITE" id="PS00211">
    <property type="entry name" value="ABC_TRANSPORTER_1"/>
    <property type="match status" value="1"/>
</dbReference>
<dbReference type="Proteomes" id="UP000663802">
    <property type="component" value="Unassembled WGS sequence"/>
</dbReference>
<dbReference type="PROSITE" id="PS50893">
    <property type="entry name" value="ABC_TRANSPORTER_2"/>
    <property type="match status" value="1"/>
</dbReference>
<dbReference type="InterPro" id="IPR051782">
    <property type="entry name" value="ABC_Transporter_VariousFunc"/>
</dbReference>
<feature type="domain" description="ABC transporter" evidence="4">
    <location>
        <begin position="3"/>
        <end position="231"/>
    </location>
</feature>
<evidence type="ECO:0000256" key="1">
    <source>
        <dbReference type="ARBA" id="ARBA00022448"/>
    </source>
</evidence>
<dbReference type="RefSeq" id="WP_206869599.1">
    <property type="nucleotide sequence ID" value="NZ_BMBA01000001.1"/>
</dbReference>
<dbReference type="EMBL" id="BMBA01000001">
    <property type="protein sequence ID" value="GFZ29574.1"/>
    <property type="molecule type" value="Genomic_DNA"/>
</dbReference>
<evidence type="ECO:0000313" key="5">
    <source>
        <dbReference type="EMBL" id="GFZ29574.1"/>
    </source>
</evidence>
<dbReference type="InterPro" id="IPR003439">
    <property type="entry name" value="ABC_transporter-like_ATP-bd"/>
</dbReference>
<comment type="caution">
    <text evidence="5">The sequence shown here is derived from an EMBL/GenBank/DDBJ whole genome shotgun (WGS) entry which is preliminary data.</text>
</comment>